<comment type="similarity">
    <text evidence="1">Belongs to the short-chain dehydrogenases/reductases (SDR) family.</text>
</comment>
<dbReference type="InterPro" id="IPR036291">
    <property type="entry name" value="NAD(P)-bd_dom_sf"/>
</dbReference>
<protein>
    <submittedName>
        <fullName evidence="3">Sugar dehydrogenase</fullName>
    </submittedName>
</protein>
<dbReference type="EMBL" id="CADCXN010000069">
    <property type="protein sequence ID" value="CAA9891381.1"/>
    <property type="molecule type" value="Genomic_DNA"/>
</dbReference>
<dbReference type="Pfam" id="PF13561">
    <property type="entry name" value="adh_short_C2"/>
    <property type="match status" value="1"/>
</dbReference>
<keyword evidence="2" id="KW-0560">Oxidoreductase</keyword>
<organism evidence="3 4">
    <name type="scientific">Candidatus Methylobacter favarea</name>
    <dbReference type="NCBI Taxonomy" id="2707345"/>
    <lineage>
        <taxon>Bacteria</taxon>
        <taxon>Pseudomonadati</taxon>
        <taxon>Pseudomonadota</taxon>
        <taxon>Gammaproteobacteria</taxon>
        <taxon>Methylococcales</taxon>
        <taxon>Methylococcaceae</taxon>
        <taxon>Methylobacter</taxon>
    </lineage>
</organism>
<accession>A0A8S0WB41</accession>
<dbReference type="SUPFAM" id="SSF51735">
    <property type="entry name" value="NAD(P)-binding Rossmann-fold domains"/>
    <property type="match status" value="1"/>
</dbReference>
<dbReference type="AlphaFoldDB" id="A0A8S0WB41"/>
<dbReference type="FunFam" id="3.40.50.720:FF:000084">
    <property type="entry name" value="Short-chain dehydrogenase reductase"/>
    <property type="match status" value="1"/>
</dbReference>
<dbReference type="InterPro" id="IPR002347">
    <property type="entry name" value="SDR_fam"/>
</dbReference>
<dbReference type="PANTHER" id="PTHR43639">
    <property type="entry name" value="OXIDOREDUCTASE, SHORT-CHAIN DEHYDROGENASE/REDUCTASE FAMILY (AFU_ORTHOLOGUE AFUA_5G02870)"/>
    <property type="match status" value="1"/>
</dbReference>
<dbReference type="PRINTS" id="PR00080">
    <property type="entry name" value="SDRFAMILY"/>
</dbReference>
<gene>
    <name evidence="3" type="ORF">METHB2_40081</name>
</gene>
<dbReference type="PROSITE" id="PS00061">
    <property type="entry name" value="ADH_SHORT"/>
    <property type="match status" value="1"/>
</dbReference>
<dbReference type="PANTHER" id="PTHR43639:SF1">
    <property type="entry name" value="SHORT-CHAIN DEHYDROGENASE_REDUCTASE FAMILY PROTEIN"/>
    <property type="match status" value="1"/>
</dbReference>
<dbReference type="Gene3D" id="3.40.50.720">
    <property type="entry name" value="NAD(P)-binding Rossmann-like Domain"/>
    <property type="match status" value="1"/>
</dbReference>
<name>A0A8S0WB41_9GAMM</name>
<dbReference type="PRINTS" id="PR00081">
    <property type="entry name" value="GDHRDH"/>
</dbReference>
<evidence type="ECO:0000313" key="4">
    <source>
        <dbReference type="Proteomes" id="UP000494216"/>
    </source>
</evidence>
<evidence type="ECO:0000256" key="1">
    <source>
        <dbReference type="ARBA" id="ARBA00006484"/>
    </source>
</evidence>
<proteinExistence type="inferred from homology"/>
<dbReference type="Proteomes" id="UP000494216">
    <property type="component" value="Unassembled WGS sequence"/>
</dbReference>
<reference evidence="3 4" key="1">
    <citation type="submission" date="2020-02" db="EMBL/GenBank/DDBJ databases">
        <authorList>
            <person name="Hogendoorn C."/>
        </authorList>
    </citation>
    <scope>NUCLEOTIDE SEQUENCE [LARGE SCALE GENOMIC DNA]</scope>
    <source>
        <strain evidence="3">METHB21</strain>
    </source>
</reference>
<dbReference type="NCBIfam" id="NF005559">
    <property type="entry name" value="PRK07231.1"/>
    <property type="match status" value="1"/>
</dbReference>
<dbReference type="CDD" id="cd05233">
    <property type="entry name" value="SDR_c"/>
    <property type="match status" value="1"/>
</dbReference>
<comment type="caution">
    <text evidence="3">The sequence shown here is derived from an EMBL/GenBank/DDBJ whole genome shotgun (WGS) entry which is preliminary data.</text>
</comment>
<evidence type="ECO:0000313" key="3">
    <source>
        <dbReference type="EMBL" id="CAA9891381.1"/>
    </source>
</evidence>
<dbReference type="GO" id="GO:0016491">
    <property type="term" value="F:oxidoreductase activity"/>
    <property type="evidence" value="ECO:0007669"/>
    <property type="project" value="UniProtKB-KW"/>
</dbReference>
<sequence>MRFDKKVCLVTGAASGIGKVTAMQMASEGGLVIVIDRDPEKGQKTVDDIGKAKGIALFSQADVGKEDEIKAAVNLALQHWGKVDVLVNNAAMMTFKKIIDLTAAEWDQVMAVNLRSVFLFSKYCLPHMKKGAIVNISSVHAHESTANVIPYASSKGAMEAFARGVSLEYSHSQVRINCVAPGAVDTPMLWNNPNVKDGKERIKGEVGKPEEVAAAICFLASDEASYINGTTLVVDGGRLDIL</sequence>
<evidence type="ECO:0000256" key="2">
    <source>
        <dbReference type="ARBA" id="ARBA00023002"/>
    </source>
</evidence>
<dbReference type="InterPro" id="IPR020904">
    <property type="entry name" value="Sc_DH/Rdtase_CS"/>
</dbReference>
<keyword evidence="4" id="KW-1185">Reference proteome</keyword>